<sequence length="98" mass="11188">MPHKPGGSSYSTSLRKMNKRRIAAGDESKALDAGRATSAGRKVGKKMWFCESKRDPWIEELPYVPGGLSYCTYWRKMKKKKRFEPVGHCWPLCNAFFG</sequence>
<dbReference type="EMBL" id="JAWJWF010000003">
    <property type="protein sequence ID" value="KAK6635591.1"/>
    <property type="molecule type" value="Genomic_DNA"/>
</dbReference>
<name>A0ABR1B789_POLSC</name>
<proteinExistence type="predicted"/>
<comment type="caution">
    <text evidence="1">The sequence shown here is derived from an EMBL/GenBank/DDBJ whole genome shotgun (WGS) entry which is preliminary data.</text>
</comment>
<accession>A0ABR1B789</accession>
<evidence type="ECO:0000313" key="1">
    <source>
        <dbReference type="EMBL" id="KAK6635591.1"/>
    </source>
</evidence>
<gene>
    <name evidence="1" type="ORF">RUM44_000845</name>
</gene>
<dbReference type="Proteomes" id="UP001359485">
    <property type="component" value="Unassembled WGS sequence"/>
</dbReference>
<organism evidence="1 2">
    <name type="scientific">Polyplax serrata</name>
    <name type="common">Common mouse louse</name>
    <dbReference type="NCBI Taxonomy" id="468196"/>
    <lineage>
        <taxon>Eukaryota</taxon>
        <taxon>Metazoa</taxon>
        <taxon>Ecdysozoa</taxon>
        <taxon>Arthropoda</taxon>
        <taxon>Hexapoda</taxon>
        <taxon>Insecta</taxon>
        <taxon>Pterygota</taxon>
        <taxon>Neoptera</taxon>
        <taxon>Paraneoptera</taxon>
        <taxon>Psocodea</taxon>
        <taxon>Troctomorpha</taxon>
        <taxon>Phthiraptera</taxon>
        <taxon>Anoplura</taxon>
        <taxon>Polyplacidae</taxon>
        <taxon>Polyplax</taxon>
    </lineage>
</organism>
<keyword evidence="2" id="KW-1185">Reference proteome</keyword>
<protein>
    <submittedName>
        <fullName evidence="1">Uncharacterized protein</fullName>
    </submittedName>
</protein>
<reference evidence="1 2" key="1">
    <citation type="submission" date="2023-09" db="EMBL/GenBank/DDBJ databases">
        <title>Genomes of two closely related lineages of the louse Polyplax serrata with different host specificities.</title>
        <authorList>
            <person name="Martinu J."/>
            <person name="Tarabai H."/>
            <person name="Stefka J."/>
            <person name="Hypsa V."/>
        </authorList>
    </citation>
    <scope>NUCLEOTIDE SEQUENCE [LARGE SCALE GENOMIC DNA]</scope>
    <source>
        <strain evidence="1">98ZLc_SE</strain>
    </source>
</reference>
<evidence type="ECO:0000313" key="2">
    <source>
        <dbReference type="Proteomes" id="UP001359485"/>
    </source>
</evidence>